<dbReference type="PANTHER" id="PTHR43156:SF2">
    <property type="entry name" value="STAGE II SPORULATION PROTEIN E"/>
    <property type="match status" value="1"/>
</dbReference>
<dbReference type="InterPro" id="IPR052016">
    <property type="entry name" value="Bact_Sigma-Reg"/>
</dbReference>
<organism evidence="4 5">
    <name type="scientific">Pedococcus cremeus</name>
    <dbReference type="NCBI Taxonomy" id="587636"/>
    <lineage>
        <taxon>Bacteria</taxon>
        <taxon>Bacillati</taxon>
        <taxon>Actinomycetota</taxon>
        <taxon>Actinomycetes</taxon>
        <taxon>Micrococcales</taxon>
        <taxon>Intrasporangiaceae</taxon>
        <taxon>Pedococcus</taxon>
    </lineage>
</organism>
<dbReference type="Gene3D" id="3.30.450.20">
    <property type="entry name" value="PAS domain"/>
    <property type="match status" value="1"/>
</dbReference>
<dbReference type="EMBL" id="FOHB01000011">
    <property type="protein sequence ID" value="SES48863.1"/>
    <property type="molecule type" value="Genomic_DNA"/>
</dbReference>
<evidence type="ECO:0000313" key="5">
    <source>
        <dbReference type="Proteomes" id="UP000199019"/>
    </source>
</evidence>
<dbReference type="InterPro" id="IPR003594">
    <property type="entry name" value="HATPase_dom"/>
</dbReference>
<dbReference type="SUPFAM" id="SSF81606">
    <property type="entry name" value="PP2C-like"/>
    <property type="match status" value="1"/>
</dbReference>
<feature type="region of interest" description="Disordered" evidence="2">
    <location>
        <begin position="406"/>
        <end position="434"/>
    </location>
</feature>
<dbReference type="PANTHER" id="PTHR43156">
    <property type="entry name" value="STAGE II SPORULATION PROTEIN E-RELATED"/>
    <property type="match status" value="1"/>
</dbReference>
<dbReference type="Gene3D" id="3.30.450.40">
    <property type="match status" value="1"/>
</dbReference>
<feature type="compositionally biased region" description="Basic and acidic residues" evidence="2">
    <location>
        <begin position="422"/>
        <end position="434"/>
    </location>
</feature>
<keyword evidence="5" id="KW-1185">Reference proteome</keyword>
<dbReference type="InterPro" id="IPR029016">
    <property type="entry name" value="GAF-like_dom_sf"/>
</dbReference>
<accession>A0A1H9XT53</accession>
<dbReference type="Pfam" id="PF08448">
    <property type="entry name" value="PAS_4"/>
    <property type="match status" value="1"/>
</dbReference>
<name>A0A1H9XT53_9MICO</name>
<sequence>MVYNDAFAELLGSKHPAVFGRPTREAVAEVWDLPNVGAAFRRVLETGEPFLENGVRLSLRRGRPAPLRLDDGYYTRAASPVRDDSGAVVGVLHMVLETTEGVERVQELASLAGSLAVAATVDDVCKAALHHIALTLPAVEVVVCLPDELAPGAPTGELRATRHRADERVSPLEERLPLIWTPLRGPEREVVQEALSEGGLAQHDDLAVIPLPTDGHTGAVVLRLEQHPLPADAHTLLASAAALVGQALARAHLFDRERSTAELLQRALLPQGLPQSGSFALAGRYEPVATGAVAGGDFYDAFTISDGRLVLVIGDVMGRGVAAATVMGQIRAATRGAAISDPEPESVLSALDELVLGLDDLWPDAVRTGGAQRQGGGFGGELFVTMLYGLLDTHTGEVTLASAGHCPPVLMPSRRTQPGDAADDHSDDPDRPDRAHIVDLVSGPPLGLGGVRPVQTVKLDVGEVLLAFTDGLLERRSGTLAEGEERLLDLLDSVPTDSPRGVCQRVVEGMAASGGFEDDCALLALGRSSLEHRRASLVVPPLPDAVRPARDWARAQMAAWGVDEEAQFAVVTGLSELVTNVVLHASTDAHVSLELDGLRLTCSVSDTGSRGLPTSSSQGATATRGRGLQLVSSLSSAFGAHRSTTGSTVWFEVDVAPPGAG</sequence>
<dbReference type="STRING" id="587636.SAMN05216199_0233"/>
<dbReference type="InterPro" id="IPR036457">
    <property type="entry name" value="PPM-type-like_dom_sf"/>
</dbReference>
<keyword evidence="1" id="KW-0378">Hydrolase</keyword>
<dbReference type="Proteomes" id="UP000199019">
    <property type="component" value="Unassembled WGS sequence"/>
</dbReference>
<reference evidence="5" key="1">
    <citation type="submission" date="2016-10" db="EMBL/GenBank/DDBJ databases">
        <authorList>
            <person name="Varghese N."/>
            <person name="Submissions S."/>
        </authorList>
    </citation>
    <scope>NUCLEOTIDE SEQUENCE [LARGE SCALE GENOMIC DNA]</scope>
    <source>
        <strain evidence="5">CGMCC 1.6963</strain>
    </source>
</reference>
<dbReference type="InterPro" id="IPR035965">
    <property type="entry name" value="PAS-like_dom_sf"/>
</dbReference>
<gene>
    <name evidence="4" type="ORF">SAMN05216199_0233</name>
</gene>
<dbReference type="Gene3D" id="3.30.565.10">
    <property type="entry name" value="Histidine kinase-like ATPase, C-terminal domain"/>
    <property type="match status" value="1"/>
</dbReference>
<evidence type="ECO:0000313" key="4">
    <source>
        <dbReference type="EMBL" id="SES48863.1"/>
    </source>
</evidence>
<dbReference type="AlphaFoldDB" id="A0A1H9XT53"/>
<evidence type="ECO:0000259" key="3">
    <source>
        <dbReference type="SMART" id="SM00331"/>
    </source>
</evidence>
<dbReference type="Gene3D" id="3.60.40.10">
    <property type="entry name" value="PPM-type phosphatase domain"/>
    <property type="match status" value="1"/>
</dbReference>
<evidence type="ECO:0000256" key="2">
    <source>
        <dbReference type="SAM" id="MobiDB-lite"/>
    </source>
</evidence>
<dbReference type="Pfam" id="PF07228">
    <property type="entry name" value="SpoIIE"/>
    <property type="match status" value="1"/>
</dbReference>
<dbReference type="InterPro" id="IPR001932">
    <property type="entry name" value="PPM-type_phosphatase-like_dom"/>
</dbReference>
<protein>
    <submittedName>
        <fullName evidence="4">PAS fold-containing protein</fullName>
    </submittedName>
</protein>
<evidence type="ECO:0000256" key="1">
    <source>
        <dbReference type="ARBA" id="ARBA00022801"/>
    </source>
</evidence>
<dbReference type="InterPro" id="IPR013656">
    <property type="entry name" value="PAS_4"/>
</dbReference>
<dbReference type="SUPFAM" id="SSF55874">
    <property type="entry name" value="ATPase domain of HSP90 chaperone/DNA topoisomerase II/histidine kinase"/>
    <property type="match status" value="1"/>
</dbReference>
<dbReference type="InterPro" id="IPR036890">
    <property type="entry name" value="HATPase_C_sf"/>
</dbReference>
<dbReference type="CDD" id="cd16936">
    <property type="entry name" value="HATPase_RsbW-like"/>
    <property type="match status" value="1"/>
</dbReference>
<dbReference type="Pfam" id="PF13581">
    <property type="entry name" value="HATPase_c_2"/>
    <property type="match status" value="1"/>
</dbReference>
<dbReference type="SUPFAM" id="SSF55785">
    <property type="entry name" value="PYP-like sensor domain (PAS domain)"/>
    <property type="match status" value="1"/>
</dbReference>
<feature type="domain" description="PPM-type phosphatase" evidence="3">
    <location>
        <begin position="276"/>
        <end position="527"/>
    </location>
</feature>
<proteinExistence type="predicted"/>
<dbReference type="GO" id="GO:0016791">
    <property type="term" value="F:phosphatase activity"/>
    <property type="evidence" value="ECO:0007669"/>
    <property type="project" value="TreeGrafter"/>
</dbReference>
<dbReference type="SMART" id="SM00331">
    <property type="entry name" value="PP2C_SIG"/>
    <property type="match status" value="1"/>
</dbReference>